<evidence type="ECO:0008006" key="4">
    <source>
        <dbReference type="Google" id="ProtNLM"/>
    </source>
</evidence>
<evidence type="ECO:0000313" key="2">
    <source>
        <dbReference type="EMBL" id="PBK58207.1"/>
    </source>
</evidence>
<evidence type="ECO:0000313" key="3">
    <source>
        <dbReference type="Proteomes" id="UP000218334"/>
    </source>
</evidence>
<reference evidence="3" key="1">
    <citation type="journal article" date="2017" name="Nat. Ecol. Evol.">
        <title>Genome expansion and lineage-specific genetic innovations in the forest pathogenic fungi Armillaria.</title>
        <authorList>
            <person name="Sipos G."/>
            <person name="Prasanna A.N."/>
            <person name="Walter M.C."/>
            <person name="O'Connor E."/>
            <person name="Balint B."/>
            <person name="Krizsan K."/>
            <person name="Kiss B."/>
            <person name="Hess J."/>
            <person name="Varga T."/>
            <person name="Slot J."/>
            <person name="Riley R."/>
            <person name="Boka B."/>
            <person name="Rigling D."/>
            <person name="Barry K."/>
            <person name="Lee J."/>
            <person name="Mihaltcheva S."/>
            <person name="LaButti K."/>
            <person name="Lipzen A."/>
            <person name="Waldron R."/>
            <person name="Moloney N.M."/>
            <person name="Sperisen C."/>
            <person name="Kredics L."/>
            <person name="Vagvoelgyi C."/>
            <person name="Patrignani A."/>
            <person name="Fitzpatrick D."/>
            <person name="Nagy I."/>
            <person name="Doyle S."/>
            <person name="Anderson J.B."/>
            <person name="Grigoriev I.V."/>
            <person name="Gueldener U."/>
            <person name="Muensterkoetter M."/>
            <person name="Nagy L.G."/>
        </authorList>
    </citation>
    <scope>NUCLEOTIDE SEQUENCE [LARGE SCALE GENOMIC DNA]</scope>
    <source>
        <strain evidence="3">28-4</strain>
    </source>
</reference>
<name>A0A2H3B0S3_9AGAR</name>
<keyword evidence="3" id="KW-1185">Reference proteome</keyword>
<dbReference type="AlphaFoldDB" id="A0A2H3B0S3"/>
<protein>
    <recommendedName>
        <fullName evidence="4">Heterokaryon incompatibility domain-containing protein</fullName>
    </recommendedName>
</protein>
<sequence length="657" mass="75323">MKMLNSTLGTKYDITPSLSSLLETYISDEYDFGTIYGYLRPIWFDCDLNNLEDSLRTSEATDLKIRQEALVDGQITFDGLRMAPRRVWDLFSNRVMPWWVALHTPWGISHAWMDNNRRKNVLTPINGHQWPVPIPENANLDLVRIEMLNLGAEYAWLDVLCLRQEGGRNEDLRAGEWMLDVPNIGNAYVLEKVVCYFNGLGRPLERGFDSDSARSWFKRTWTLQETSDIWAIGGDTGDKRLNKEVREIFKAQLVSVGNADYVVDWLSLLQGRTSEKDVDKVAALTYFLAFDGIPAHNETRPTTSTTHDYTKIGPTSNNNSIGTGDPTSTIAPAYSELESAEDAWTALVKVMSWYHRPEMLFLYHEPGPEKNAWRPSWQQAMNWDTRSFSPAFYGFVFDDMKTGTYSYDGWRIESVQVQGLATLVAAPRKGHLIVQTRSWYRGKHRRRYNISACHQYPIPDGEYSLLCAPGGHFTNGTACVVGKMLPDQTFLKTSVFKIIDWRWKLTCHSQDRLDKLYLQGKHEIHRTSHSDILLDISYILEILSGRTWWNRQIPSFEAAFQAYASTKQRGVIARRCCVSPNTSISWRSTAKQQDLTSTLRRTRKSIYGAIRQHNLLLDAPFEDEVRAARRIPVAHLARSGNASRFHQVQHKMDETAQ</sequence>
<evidence type="ECO:0000256" key="1">
    <source>
        <dbReference type="SAM" id="MobiDB-lite"/>
    </source>
</evidence>
<dbReference type="Proteomes" id="UP000218334">
    <property type="component" value="Unassembled WGS sequence"/>
</dbReference>
<feature type="compositionally biased region" description="Polar residues" evidence="1">
    <location>
        <begin position="300"/>
        <end position="325"/>
    </location>
</feature>
<feature type="region of interest" description="Disordered" evidence="1">
    <location>
        <begin position="299"/>
        <end position="325"/>
    </location>
</feature>
<dbReference type="EMBL" id="KZ293577">
    <property type="protein sequence ID" value="PBK58207.1"/>
    <property type="molecule type" value="Genomic_DNA"/>
</dbReference>
<proteinExistence type="predicted"/>
<organism evidence="2 3">
    <name type="scientific">Armillaria solidipes</name>
    <dbReference type="NCBI Taxonomy" id="1076256"/>
    <lineage>
        <taxon>Eukaryota</taxon>
        <taxon>Fungi</taxon>
        <taxon>Dikarya</taxon>
        <taxon>Basidiomycota</taxon>
        <taxon>Agaricomycotina</taxon>
        <taxon>Agaricomycetes</taxon>
        <taxon>Agaricomycetidae</taxon>
        <taxon>Agaricales</taxon>
        <taxon>Marasmiineae</taxon>
        <taxon>Physalacriaceae</taxon>
        <taxon>Armillaria</taxon>
    </lineage>
</organism>
<accession>A0A2H3B0S3</accession>
<gene>
    <name evidence="2" type="ORF">ARMSODRAFT_1010244</name>
</gene>